<evidence type="ECO:0000256" key="7">
    <source>
        <dbReference type="ARBA" id="ARBA00029791"/>
    </source>
</evidence>
<proteinExistence type="inferred from homology"/>
<evidence type="ECO:0000256" key="1">
    <source>
        <dbReference type="ARBA" id="ARBA00004477"/>
    </source>
</evidence>
<keyword evidence="3 10" id="KW-0812">Transmembrane</keyword>
<keyword evidence="4" id="KW-0256">Endoplasmic reticulum</keyword>
<gene>
    <name evidence="11" type="ORF">QR680_002283</name>
</gene>
<reference evidence="11" key="1">
    <citation type="submission" date="2023-06" db="EMBL/GenBank/DDBJ databases">
        <title>Genomic analysis of the entomopathogenic nematode Steinernema hermaphroditum.</title>
        <authorList>
            <person name="Schwarz E.M."/>
            <person name="Heppert J.K."/>
            <person name="Baniya A."/>
            <person name="Schwartz H.T."/>
            <person name="Tan C.-H."/>
            <person name="Antoshechkin I."/>
            <person name="Sternberg P.W."/>
            <person name="Goodrich-Blair H."/>
            <person name="Dillman A.R."/>
        </authorList>
    </citation>
    <scope>NUCLEOTIDE SEQUENCE</scope>
    <source>
        <strain evidence="11">PS9179</strain>
        <tissue evidence="11">Whole animal</tissue>
    </source>
</reference>
<comment type="subcellular location">
    <subcellularLocation>
        <location evidence="1">Endoplasmic reticulum membrane</location>
        <topology evidence="1">Multi-pass membrane protein</topology>
    </subcellularLocation>
</comment>
<dbReference type="AlphaFoldDB" id="A0AA39LHF6"/>
<evidence type="ECO:0000256" key="6">
    <source>
        <dbReference type="ARBA" id="ARBA00023136"/>
    </source>
</evidence>
<evidence type="ECO:0000313" key="11">
    <source>
        <dbReference type="EMBL" id="KAK0397816.1"/>
    </source>
</evidence>
<comment type="similarity">
    <text evidence="2">Belongs to the DPM3 family.</text>
</comment>
<sequence>MLRFPSFSLTMASQLVKYLAVVTVFALFWLSLLPLDYVIITYAPIIAIMLLGIYAVLSVLYGVATFNDCEYAKRTPGQRSNNDKEDDKSRLTSKELVNEIEDISSSDDEERERRKKRFVYIRQSGYVEKTWAERKKKQYDPFEPKYKTPMALELCSLLEGVARHRTFWRANNPSYQTLDVKHMVDIEGCPTVKWGMKWYNAKFQPNGRSVAIIDKASNYAIPSDAKIYSPVKTIKLDIAKAVLVGPQYVRSVKPPMCLDLTIRSR</sequence>
<evidence type="ECO:0000256" key="4">
    <source>
        <dbReference type="ARBA" id="ARBA00022824"/>
    </source>
</evidence>
<evidence type="ECO:0000256" key="8">
    <source>
        <dbReference type="ARBA" id="ARBA00032612"/>
    </source>
</evidence>
<feature type="transmembrane region" description="Helical" evidence="10">
    <location>
        <begin position="15"/>
        <end position="33"/>
    </location>
</feature>
<keyword evidence="12" id="KW-1185">Reference proteome</keyword>
<evidence type="ECO:0000256" key="3">
    <source>
        <dbReference type="ARBA" id="ARBA00022692"/>
    </source>
</evidence>
<evidence type="ECO:0000313" key="12">
    <source>
        <dbReference type="Proteomes" id="UP001175271"/>
    </source>
</evidence>
<dbReference type="InterPro" id="IPR013174">
    <property type="entry name" value="DPM3"/>
</dbReference>
<keyword evidence="6 10" id="KW-0472">Membrane</keyword>
<evidence type="ECO:0000256" key="5">
    <source>
        <dbReference type="ARBA" id="ARBA00022989"/>
    </source>
</evidence>
<dbReference type="EMBL" id="JAUCMV010000005">
    <property type="protein sequence ID" value="KAK0397816.1"/>
    <property type="molecule type" value="Genomic_DNA"/>
</dbReference>
<name>A0AA39LHF6_9BILA</name>
<dbReference type="GO" id="GO:0005789">
    <property type="term" value="C:endoplasmic reticulum membrane"/>
    <property type="evidence" value="ECO:0007669"/>
    <property type="project" value="UniProtKB-SubCell"/>
</dbReference>
<feature type="transmembrane region" description="Helical" evidence="10">
    <location>
        <begin position="39"/>
        <end position="64"/>
    </location>
</feature>
<dbReference type="Pfam" id="PF08285">
    <property type="entry name" value="DPM3"/>
    <property type="match status" value="1"/>
</dbReference>
<dbReference type="Proteomes" id="UP001175271">
    <property type="component" value="Unassembled WGS sequence"/>
</dbReference>
<keyword evidence="5 10" id="KW-1133">Transmembrane helix</keyword>
<evidence type="ECO:0000256" key="9">
    <source>
        <dbReference type="ARBA" id="ARBA00033176"/>
    </source>
</evidence>
<evidence type="ECO:0000256" key="2">
    <source>
        <dbReference type="ARBA" id="ARBA00010430"/>
    </source>
</evidence>
<evidence type="ECO:0000256" key="10">
    <source>
        <dbReference type="SAM" id="Phobius"/>
    </source>
</evidence>
<protein>
    <recommendedName>
        <fullName evidence="9">Dolichol-phosphate mannose synthase subunit 3</fullName>
    </recommendedName>
    <alternativeName>
        <fullName evidence="8">Dolichyl-phosphate beta-D-mannosyltransferase subunit 3</fullName>
    </alternativeName>
    <alternativeName>
        <fullName evidence="7">Mannose-P-dolichol synthase subunit 3</fullName>
    </alternativeName>
</protein>
<accession>A0AA39LHF6</accession>
<organism evidence="11 12">
    <name type="scientific">Steinernema hermaphroditum</name>
    <dbReference type="NCBI Taxonomy" id="289476"/>
    <lineage>
        <taxon>Eukaryota</taxon>
        <taxon>Metazoa</taxon>
        <taxon>Ecdysozoa</taxon>
        <taxon>Nematoda</taxon>
        <taxon>Chromadorea</taxon>
        <taxon>Rhabditida</taxon>
        <taxon>Tylenchina</taxon>
        <taxon>Panagrolaimomorpha</taxon>
        <taxon>Strongyloidoidea</taxon>
        <taxon>Steinernematidae</taxon>
        <taxon>Steinernema</taxon>
    </lineage>
</organism>
<comment type="caution">
    <text evidence="11">The sequence shown here is derived from an EMBL/GenBank/DDBJ whole genome shotgun (WGS) entry which is preliminary data.</text>
</comment>